<accession>A0ABR5MG72</accession>
<gene>
    <name evidence="1" type="ORF">AFL42_15045</name>
</gene>
<protein>
    <recommendedName>
        <fullName evidence="3">Lipoprotein</fullName>
    </recommendedName>
</protein>
<name>A0ABR5MG72_9BACI</name>
<sequence length="68" mass="7691">MLVLMVITIFVLSACSEENLVHYSSKKEAFFEKNKEDSNYIKLSNGEYDISLVEGHTISEDVPNYISG</sequence>
<keyword evidence="2" id="KW-1185">Reference proteome</keyword>
<dbReference type="Proteomes" id="UP000037854">
    <property type="component" value="Unassembled WGS sequence"/>
</dbReference>
<organism evidence="1 2">
    <name type="scientific">Oceanobacillus caeni</name>
    <dbReference type="NCBI Taxonomy" id="405946"/>
    <lineage>
        <taxon>Bacteria</taxon>
        <taxon>Bacillati</taxon>
        <taxon>Bacillota</taxon>
        <taxon>Bacilli</taxon>
        <taxon>Bacillales</taxon>
        <taxon>Bacillaceae</taxon>
        <taxon>Oceanobacillus</taxon>
    </lineage>
</organism>
<reference evidence="1 2" key="1">
    <citation type="submission" date="2015-07" db="EMBL/GenBank/DDBJ databases">
        <title>High-quality draft genome sequence of Oceanobacillus caeni HM6, a bacillus isolated from a human feces.</title>
        <authorList>
            <person name="Kumar J."/>
            <person name="Verma M.K."/>
            <person name="Pandey R."/>
            <person name="Bhambi M."/>
            <person name="Chauhan N."/>
        </authorList>
    </citation>
    <scope>NUCLEOTIDE SEQUENCE [LARGE SCALE GENOMIC DNA]</scope>
    <source>
        <strain evidence="1 2">HM6</strain>
    </source>
</reference>
<evidence type="ECO:0008006" key="3">
    <source>
        <dbReference type="Google" id="ProtNLM"/>
    </source>
</evidence>
<evidence type="ECO:0000313" key="2">
    <source>
        <dbReference type="Proteomes" id="UP000037854"/>
    </source>
</evidence>
<comment type="caution">
    <text evidence="1">The sequence shown here is derived from an EMBL/GenBank/DDBJ whole genome shotgun (WGS) entry which is preliminary data.</text>
</comment>
<proteinExistence type="predicted"/>
<dbReference type="EMBL" id="LGTK01000072">
    <property type="protein sequence ID" value="KPH71479.1"/>
    <property type="molecule type" value="Genomic_DNA"/>
</dbReference>
<evidence type="ECO:0000313" key="1">
    <source>
        <dbReference type="EMBL" id="KPH71479.1"/>
    </source>
</evidence>